<dbReference type="PANTHER" id="PTHR10622:SF12">
    <property type="entry name" value="HET DOMAIN-CONTAINING PROTEIN"/>
    <property type="match status" value="1"/>
</dbReference>
<name>A0A553I3V0_9PEZI</name>
<protein>
    <submittedName>
        <fullName evidence="3">Uncharacterized protein</fullName>
    </submittedName>
</protein>
<feature type="domain" description="DUF8212" evidence="2">
    <location>
        <begin position="219"/>
        <end position="276"/>
    </location>
</feature>
<comment type="caution">
    <text evidence="3">The sequence shown here is derived from an EMBL/GenBank/DDBJ whole genome shotgun (WGS) entry which is preliminary data.</text>
</comment>
<evidence type="ECO:0000313" key="4">
    <source>
        <dbReference type="Proteomes" id="UP000319160"/>
    </source>
</evidence>
<dbReference type="PANTHER" id="PTHR10622">
    <property type="entry name" value="HET DOMAIN-CONTAINING PROTEIN"/>
    <property type="match status" value="1"/>
</dbReference>
<evidence type="ECO:0000259" key="2">
    <source>
        <dbReference type="Pfam" id="PF26640"/>
    </source>
</evidence>
<dbReference type="AlphaFoldDB" id="A0A553I3V0"/>
<accession>A0A553I3V0</accession>
<feature type="domain" description="Heterokaryon incompatibility" evidence="1">
    <location>
        <begin position="22"/>
        <end position="106"/>
    </location>
</feature>
<reference evidence="4" key="1">
    <citation type="submission" date="2019-06" db="EMBL/GenBank/DDBJ databases">
        <title>Draft genome sequence of the griseofulvin-producing fungus Xylaria cubensis strain G536.</title>
        <authorList>
            <person name="Mead M.E."/>
            <person name="Raja H.A."/>
            <person name="Steenwyk J.L."/>
            <person name="Knowles S.L."/>
            <person name="Oberlies N.H."/>
            <person name="Rokas A."/>
        </authorList>
    </citation>
    <scope>NUCLEOTIDE SEQUENCE [LARGE SCALE GENOMIC DNA]</scope>
    <source>
        <strain evidence="4">G536</strain>
    </source>
</reference>
<dbReference type="OrthoDB" id="20872at2759"/>
<evidence type="ECO:0000259" key="1">
    <source>
        <dbReference type="Pfam" id="PF06985"/>
    </source>
</evidence>
<gene>
    <name evidence="3" type="ORF">FHL15_004337</name>
</gene>
<dbReference type="Proteomes" id="UP000319160">
    <property type="component" value="Unassembled WGS sequence"/>
</dbReference>
<keyword evidence="4" id="KW-1185">Reference proteome</keyword>
<dbReference type="Pfam" id="PF26640">
    <property type="entry name" value="DUF8212"/>
    <property type="match status" value="1"/>
</dbReference>
<dbReference type="InterPro" id="IPR058525">
    <property type="entry name" value="DUF8212"/>
</dbReference>
<evidence type="ECO:0000313" key="3">
    <source>
        <dbReference type="EMBL" id="TRX94876.1"/>
    </source>
</evidence>
<proteinExistence type="predicted"/>
<dbReference type="InterPro" id="IPR010730">
    <property type="entry name" value="HET"/>
</dbReference>
<organism evidence="3 4">
    <name type="scientific">Xylaria flabelliformis</name>
    <dbReference type="NCBI Taxonomy" id="2512241"/>
    <lineage>
        <taxon>Eukaryota</taxon>
        <taxon>Fungi</taxon>
        <taxon>Dikarya</taxon>
        <taxon>Ascomycota</taxon>
        <taxon>Pezizomycotina</taxon>
        <taxon>Sordariomycetes</taxon>
        <taxon>Xylariomycetidae</taxon>
        <taxon>Xylariales</taxon>
        <taxon>Xylariaceae</taxon>
        <taxon>Xylaria</taxon>
    </lineage>
</organism>
<dbReference type="EMBL" id="VFLP01000019">
    <property type="protein sequence ID" value="TRX94876.1"/>
    <property type="molecule type" value="Genomic_DNA"/>
</dbReference>
<dbReference type="Pfam" id="PF06985">
    <property type="entry name" value="HET"/>
    <property type="match status" value="1"/>
</dbReference>
<dbReference type="STRING" id="2512241.A0A553I3V0"/>
<sequence length="586" mass="68166">MRLLNVKTGLLEEVLNPLTYKYAILSHMWEDEEVLFSDMGSPRFKTKEGYKKIKMAMKLAEEAGLRYVWIDTCCIDKSSSAELTEAINSMYRWYERSDVCYAYLSDLPSYLPLTVSLQHSRWFTRGWTLQELIAPKRVYFYDQNWNKRGAKADFLEELSQITKISKYILGHDQPLSAVTVAQKMSWAAGRKTTRVEDQAYCLLGIFDVNMPLLYGEEEKAFRRLQFEIIGRTADLSIFAWCLPPPEVATDRERVYCGILAASPDFFAECTALSKLPYRMYREFSVSNIGIRTKIHILSYPDPHNRGSYISVLPLDCVPDSNTSLGIRLRKCGADIFVREDPWNLFEYKRALEPNSPRARHVLIELPEPDLQNELYGMCSSWSFARMRTHALQIHLPPEFELFDVWPWSRYDEEDNMFLVSAEARYDSGAIRLRGALETLSNGRTIRFDVDYMFYVVGWASSDPDSLQYSFIDYADHKHAVNELQTQLNSGDHSRSQLLYEINKAGIPRFREAAKGIPETDLSIYFSVEPVLQRNDSICSNPFWKFIFSFRIFKGELNIQPIQWVLVNRSHEEDGRIWTSLWGEYEF</sequence>